<evidence type="ECO:0000313" key="2">
    <source>
        <dbReference type="EMBL" id="PKK63097.1"/>
    </source>
</evidence>
<name>A0A2N1MN83_9GLOM</name>
<feature type="chain" id="PRO_5014612400" evidence="1">
    <location>
        <begin position="26"/>
        <end position="170"/>
    </location>
</feature>
<reference evidence="2 3" key="2">
    <citation type="submission" date="2017-10" db="EMBL/GenBank/DDBJ databases">
        <title>Extensive intraspecific genome diversity in a model arbuscular mycorrhizal fungus.</title>
        <authorList>
            <person name="Chen E.C.H."/>
            <person name="Morin E."/>
            <person name="Baudet D."/>
            <person name="Noel J."/>
            <person name="Ndikumana S."/>
            <person name="Charron P."/>
            <person name="St-Onge C."/>
            <person name="Giorgi J."/>
            <person name="Grigoriev I.V."/>
            <person name="Roux C."/>
            <person name="Martin F.M."/>
            <person name="Corradi N."/>
        </authorList>
    </citation>
    <scope>NUCLEOTIDE SEQUENCE [LARGE SCALE GENOMIC DNA]</scope>
    <source>
        <strain evidence="2 3">C2</strain>
    </source>
</reference>
<gene>
    <name evidence="2" type="ORF">RhiirC2_869905</name>
</gene>
<protein>
    <submittedName>
        <fullName evidence="2">Uncharacterized protein</fullName>
    </submittedName>
</protein>
<feature type="signal peptide" evidence="1">
    <location>
        <begin position="1"/>
        <end position="25"/>
    </location>
</feature>
<dbReference type="VEuPathDB" id="FungiDB:FUN_001350"/>
<evidence type="ECO:0000313" key="3">
    <source>
        <dbReference type="Proteomes" id="UP000233469"/>
    </source>
</evidence>
<dbReference type="AlphaFoldDB" id="A0A2N1MN83"/>
<keyword evidence="1" id="KW-0732">Signal</keyword>
<evidence type="ECO:0000256" key="1">
    <source>
        <dbReference type="SAM" id="SignalP"/>
    </source>
</evidence>
<organism evidence="2 3">
    <name type="scientific">Rhizophagus irregularis</name>
    <dbReference type="NCBI Taxonomy" id="588596"/>
    <lineage>
        <taxon>Eukaryota</taxon>
        <taxon>Fungi</taxon>
        <taxon>Fungi incertae sedis</taxon>
        <taxon>Mucoromycota</taxon>
        <taxon>Glomeromycotina</taxon>
        <taxon>Glomeromycetes</taxon>
        <taxon>Glomerales</taxon>
        <taxon>Glomeraceae</taxon>
        <taxon>Rhizophagus</taxon>
    </lineage>
</organism>
<comment type="caution">
    <text evidence="2">The sequence shown here is derived from an EMBL/GenBank/DDBJ whole genome shotgun (WGS) entry which is preliminary data.</text>
</comment>
<reference evidence="2 3" key="1">
    <citation type="submission" date="2016-04" db="EMBL/GenBank/DDBJ databases">
        <title>Genome analyses suggest a sexual origin of heterokaryosis in a supposedly ancient asexual fungus.</title>
        <authorList>
            <person name="Ropars J."/>
            <person name="Sedzielewska K."/>
            <person name="Noel J."/>
            <person name="Charron P."/>
            <person name="Farinelli L."/>
            <person name="Marton T."/>
            <person name="Kruger M."/>
            <person name="Pelin A."/>
            <person name="Brachmann A."/>
            <person name="Corradi N."/>
        </authorList>
    </citation>
    <scope>NUCLEOTIDE SEQUENCE [LARGE SCALE GENOMIC DNA]</scope>
    <source>
        <strain evidence="2 3">C2</strain>
    </source>
</reference>
<accession>A0A2N1MN83</accession>
<dbReference type="EMBL" id="LLXL01001730">
    <property type="protein sequence ID" value="PKK63097.1"/>
    <property type="molecule type" value="Genomic_DNA"/>
</dbReference>
<sequence>MVSITPSKIFIYFFFLTFLIAEVYPQNTCLYIRDPCKSCLCSCEEHVPKEECPGRCASSFYYNLNDKITTVKKWIEKKLENEYIHYFKYDEFKINEEEIGRERDIRIPMVLLSYLGRHFGKVFYLFLPSFNKRFLTVHFFRSSFVFLVTVTCEFSTLYKGFGWVPGDWRW</sequence>
<dbReference type="VEuPathDB" id="FungiDB:RhiirFUN_021853"/>
<dbReference type="Proteomes" id="UP000233469">
    <property type="component" value="Unassembled WGS sequence"/>
</dbReference>
<proteinExistence type="predicted"/>